<keyword evidence="1" id="KW-0539">Nucleus</keyword>
<dbReference type="InterPro" id="IPR053175">
    <property type="entry name" value="DHMBA_Reg_Transcription_Factor"/>
</dbReference>
<evidence type="ECO:0008006" key="5">
    <source>
        <dbReference type="Google" id="ProtNLM"/>
    </source>
</evidence>
<evidence type="ECO:0000313" key="3">
    <source>
        <dbReference type="EMBL" id="RMJ02215.1"/>
    </source>
</evidence>
<reference evidence="3 4" key="1">
    <citation type="submission" date="2017-06" db="EMBL/GenBank/DDBJ databases">
        <title>Comparative genomic analysis of Ambrosia Fusariam Clade fungi.</title>
        <authorList>
            <person name="Stajich J.E."/>
            <person name="Carrillo J."/>
            <person name="Kijimoto T."/>
            <person name="Eskalen A."/>
            <person name="O'Donnell K."/>
            <person name="Kasson M."/>
        </authorList>
    </citation>
    <scope>NUCLEOTIDE SEQUENCE [LARGE SCALE GENOMIC DNA]</scope>
    <source>
        <strain evidence="3">UCR3666</strain>
    </source>
</reference>
<evidence type="ECO:0000256" key="1">
    <source>
        <dbReference type="ARBA" id="ARBA00023242"/>
    </source>
</evidence>
<dbReference type="AlphaFoldDB" id="A0A3M2RB05"/>
<dbReference type="STRING" id="2010991.A0A3M2RB05"/>
<dbReference type="InterPro" id="IPR021858">
    <property type="entry name" value="Fun_TF"/>
</dbReference>
<proteinExistence type="predicted"/>
<name>A0A3M2RB05_9HYPO</name>
<protein>
    <recommendedName>
        <fullName evidence="5">Transcription factor domain-containing protein</fullName>
    </recommendedName>
</protein>
<evidence type="ECO:0000313" key="4">
    <source>
        <dbReference type="Proteomes" id="UP000277212"/>
    </source>
</evidence>
<dbReference type="Pfam" id="PF11951">
    <property type="entry name" value="Fungal_trans_2"/>
    <property type="match status" value="1"/>
</dbReference>
<keyword evidence="2" id="KW-0732">Signal</keyword>
<comment type="caution">
    <text evidence="3">The sequence shown here is derived from an EMBL/GenBank/DDBJ whole genome shotgun (WGS) entry which is preliminary data.</text>
</comment>
<accession>A0A3M2RB05</accession>
<dbReference type="EMBL" id="NKUJ01000599">
    <property type="protein sequence ID" value="RMJ02215.1"/>
    <property type="molecule type" value="Genomic_DNA"/>
</dbReference>
<feature type="chain" id="PRO_5018023121" description="Transcription factor domain-containing protein" evidence="2">
    <location>
        <begin position="21"/>
        <end position="626"/>
    </location>
</feature>
<gene>
    <name evidence="3" type="ORF">CDV36_015517</name>
</gene>
<dbReference type="OrthoDB" id="4491390at2759"/>
<feature type="signal peptide" evidence="2">
    <location>
        <begin position="1"/>
        <end position="20"/>
    </location>
</feature>
<sequence length="626" mass="67817">MQFFKTLFVVSAAIAGHVAAAPNAKPAAVGHAGEAPGMVARAAAAPQTKSEQGNDEFDVSNWLSGFTGSAATDSEGDGSLFATIGSYTQDVIDKIDSGSLNFDKMAYDALSFVNKTVAGLDLNKVAGTVGEQTAHLASRAVDTETIPGGSIIQWIASTGKSLLSQVDLDSIIQTAMSASMGALDYININKIIKTILGMVKVFMGYPSSWELVHRQQNTLAAQQVEARVDKQRRRRAHGDLNEVPPPQPQIGSPVTVCSVFKLYDDYFLNSGMGIFEALPVLSSGKHAPCFSHALNAAALASGAGQLHRSGLLVRARQAYGDAILMLRRSMQDLTTGGDDSILASLFVLGFFEVLVQQLPLAEVQGTGVECHPHAKGAIAMLRSRVQRRLDTQLDQHLFIFCRHVHIMDIFSKKADPASLKAEFEDPWIAWPRFYPVDPIVQTSVDLLVEVENKMGLNRSKTHIINVADQVRRVLESLDLIVSQVSPDTSRHSSPPAYFNGLLRNNSATSAAIAKSLYLNVRLHLVDALLRSLDAQIHVSGADDDLLSPILDWLVIEQEAGLRTLWEEVTAALGPNGQASGTTENAPGAAFRMFCLSWPMAAISQSTMASEQWKRRVWELMERNSGQ</sequence>
<evidence type="ECO:0000256" key="2">
    <source>
        <dbReference type="SAM" id="SignalP"/>
    </source>
</evidence>
<keyword evidence="4" id="KW-1185">Reference proteome</keyword>
<dbReference type="Proteomes" id="UP000277212">
    <property type="component" value="Unassembled WGS sequence"/>
</dbReference>
<organism evidence="3 4">
    <name type="scientific">Fusarium kuroshium</name>
    <dbReference type="NCBI Taxonomy" id="2010991"/>
    <lineage>
        <taxon>Eukaryota</taxon>
        <taxon>Fungi</taxon>
        <taxon>Dikarya</taxon>
        <taxon>Ascomycota</taxon>
        <taxon>Pezizomycotina</taxon>
        <taxon>Sordariomycetes</taxon>
        <taxon>Hypocreomycetidae</taxon>
        <taxon>Hypocreales</taxon>
        <taxon>Nectriaceae</taxon>
        <taxon>Fusarium</taxon>
        <taxon>Fusarium solani species complex</taxon>
    </lineage>
</organism>
<dbReference type="PANTHER" id="PTHR38791">
    <property type="entry name" value="ZN(II)2CYS6 TRANSCRIPTION FACTOR (EUROFUNG)-RELATED-RELATED"/>
    <property type="match status" value="1"/>
</dbReference>